<dbReference type="Proteomes" id="UP000198211">
    <property type="component" value="Unassembled WGS sequence"/>
</dbReference>
<gene>
    <name evidence="1" type="ORF">PHMEG_00014446</name>
</gene>
<reference evidence="2" key="1">
    <citation type="submission" date="2017-03" db="EMBL/GenBank/DDBJ databases">
        <title>Phytopthora megakarya and P. palmivora, two closely related causual agents of cacao black pod achieved similar genome size and gene model numbers by different mechanisms.</title>
        <authorList>
            <person name="Ali S."/>
            <person name="Shao J."/>
            <person name="Larry D.J."/>
            <person name="Kronmiller B."/>
            <person name="Shen D."/>
            <person name="Strem M.D."/>
            <person name="Melnick R.L."/>
            <person name="Guiltinan M.J."/>
            <person name="Tyler B.M."/>
            <person name="Meinhardt L.W."/>
            <person name="Bailey B.A."/>
        </authorList>
    </citation>
    <scope>NUCLEOTIDE SEQUENCE [LARGE SCALE GENOMIC DNA]</scope>
    <source>
        <strain evidence="2">zdho120</strain>
    </source>
</reference>
<dbReference type="EMBL" id="NBNE01001857">
    <property type="protein sequence ID" value="OWZ12404.1"/>
    <property type="molecule type" value="Genomic_DNA"/>
</dbReference>
<proteinExistence type="predicted"/>
<organism evidence="1 2">
    <name type="scientific">Phytophthora megakarya</name>
    <dbReference type="NCBI Taxonomy" id="4795"/>
    <lineage>
        <taxon>Eukaryota</taxon>
        <taxon>Sar</taxon>
        <taxon>Stramenopiles</taxon>
        <taxon>Oomycota</taxon>
        <taxon>Peronosporomycetes</taxon>
        <taxon>Peronosporales</taxon>
        <taxon>Peronosporaceae</taxon>
        <taxon>Phytophthora</taxon>
    </lineage>
</organism>
<name>A0A225W4V1_9STRA</name>
<keyword evidence="2" id="KW-1185">Reference proteome</keyword>
<evidence type="ECO:0000313" key="1">
    <source>
        <dbReference type="EMBL" id="OWZ12404.1"/>
    </source>
</evidence>
<evidence type="ECO:0000313" key="2">
    <source>
        <dbReference type="Proteomes" id="UP000198211"/>
    </source>
</evidence>
<comment type="caution">
    <text evidence="1">The sequence shown here is derived from an EMBL/GenBank/DDBJ whole genome shotgun (WGS) entry which is preliminary data.</text>
</comment>
<sequence length="171" mass="19111">MPRHPWVALESAMSHENAGTLLQGFTLQIDEGDLSHCHVCMLPAPHAICISATCSPSTSTFQCQWCDRVLRCSMLPLVKVETAYSHVTSACPPRKPHMTEKMKKVAQDWAAQGLKATSIWDGLILRFSLDEASTPLLTLGQRLVHYHVAGRRNFHISVIITEMSQIDCDNW</sequence>
<accession>A0A225W4V1</accession>
<dbReference type="AlphaFoldDB" id="A0A225W4V1"/>
<protein>
    <submittedName>
        <fullName evidence="1">Uncharacterized protein</fullName>
    </submittedName>
</protein>